<feature type="region of interest" description="Disordered" evidence="1">
    <location>
        <begin position="60"/>
        <end position="127"/>
    </location>
</feature>
<comment type="caution">
    <text evidence="3">The sequence shown here is derived from an EMBL/GenBank/DDBJ whole genome shotgun (WGS) entry which is preliminary data.</text>
</comment>
<keyword evidence="4" id="KW-1185">Reference proteome</keyword>
<feature type="compositionally biased region" description="Gly residues" evidence="1">
    <location>
        <begin position="74"/>
        <end position="123"/>
    </location>
</feature>
<evidence type="ECO:0000313" key="3">
    <source>
        <dbReference type="EMBL" id="CCU81663.1"/>
    </source>
</evidence>
<proteinExistence type="predicted"/>
<dbReference type="Proteomes" id="UP000015441">
    <property type="component" value="Unassembled WGS sequence"/>
</dbReference>
<evidence type="ECO:0000256" key="1">
    <source>
        <dbReference type="SAM" id="MobiDB-lite"/>
    </source>
</evidence>
<dbReference type="InParanoid" id="N1JEJ2"/>
<evidence type="ECO:0000313" key="4">
    <source>
        <dbReference type="Proteomes" id="UP000015441"/>
    </source>
</evidence>
<evidence type="ECO:0000256" key="2">
    <source>
        <dbReference type="SAM" id="SignalP"/>
    </source>
</evidence>
<gene>
    <name evidence="3" type="ORF">BGHDH14_bghG005335000001001</name>
</gene>
<dbReference type="AlphaFoldDB" id="N1JEJ2"/>
<accession>N1JEJ2</accession>
<organism evidence="3 4">
    <name type="scientific">Blumeria graminis f. sp. hordei (strain DH14)</name>
    <name type="common">Barley powdery mildew</name>
    <name type="synonym">Oidium monilioides f. sp. hordei</name>
    <dbReference type="NCBI Taxonomy" id="546991"/>
    <lineage>
        <taxon>Eukaryota</taxon>
        <taxon>Fungi</taxon>
        <taxon>Dikarya</taxon>
        <taxon>Ascomycota</taxon>
        <taxon>Pezizomycotina</taxon>
        <taxon>Leotiomycetes</taxon>
        <taxon>Erysiphales</taxon>
        <taxon>Erysiphaceae</taxon>
        <taxon>Blumeria</taxon>
        <taxon>Blumeria hordei</taxon>
    </lineage>
</organism>
<feature type="signal peptide" evidence="2">
    <location>
        <begin position="1"/>
        <end position="20"/>
    </location>
</feature>
<feature type="chain" id="PRO_5004107154" evidence="2">
    <location>
        <begin position="21"/>
        <end position="158"/>
    </location>
</feature>
<dbReference type="EMBL" id="CAUH01005335">
    <property type="protein sequence ID" value="CCU81663.1"/>
    <property type="molecule type" value="Genomic_DNA"/>
</dbReference>
<dbReference type="OrthoDB" id="3941683at2759"/>
<dbReference type="HOGENOM" id="CLU_1669082_0_0_1"/>
<keyword evidence="2" id="KW-0732">Signal</keyword>
<sequence>MYSQTAPLLILALFFVTVFTAPLNINMGNYSPAMVVGDGAIAFHDTDGAANLMASLQGADVEDDDNGTGRKAPGNGGGAGRAPGAGAPGAGAGAGGGAGAGAGRGAGAGAGAGAGGGGGGRAAGAGAPQFQPVQAGVEGIGRKAILSSVSFDLYFPFR</sequence>
<name>N1JEJ2_BLUG1</name>
<reference evidence="3 4" key="1">
    <citation type="journal article" date="2010" name="Science">
        <title>Genome expansion and gene loss in powdery mildew fungi reveal tradeoffs in extreme parasitism.</title>
        <authorList>
            <person name="Spanu P.D."/>
            <person name="Abbott J.C."/>
            <person name="Amselem J."/>
            <person name="Burgis T.A."/>
            <person name="Soanes D.M."/>
            <person name="Stueber K."/>
            <person name="Ver Loren van Themaat E."/>
            <person name="Brown J.K.M."/>
            <person name="Butcher S.A."/>
            <person name="Gurr S.J."/>
            <person name="Lebrun M.-H."/>
            <person name="Ridout C.J."/>
            <person name="Schulze-Lefert P."/>
            <person name="Talbot N.J."/>
            <person name="Ahmadinejad N."/>
            <person name="Ametz C."/>
            <person name="Barton G.R."/>
            <person name="Benjdia M."/>
            <person name="Bidzinski P."/>
            <person name="Bindschedler L.V."/>
            <person name="Both M."/>
            <person name="Brewer M.T."/>
            <person name="Cadle-Davidson L."/>
            <person name="Cadle-Davidson M.M."/>
            <person name="Collemare J."/>
            <person name="Cramer R."/>
            <person name="Frenkel O."/>
            <person name="Godfrey D."/>
            <person name="Harriman J."/>
            <person name="Hoede C."/>
            <person name="King B.C."/>
            <person name="Klages S."/>
            <person name="Kleemann J."/>
            <person name="Knoll D."/>
            <person name="Koti P.S."/>
            <person name="Kreplak J."/>
            <person name="Lopez-Ruiz F.J."/>
            <person name="Lu X."/>
            <person name="Maekawa T."/>
            <person name="Mahanil S."/>
            <person name="Micali C."/>
            <person name="Milgroom M.G."/>
            <person name="Montana G."/>
            <person name="Noir S."/>
            <person name="O'Connell R.J."/>
            <person name="Oberhaensli S."/>
            <person name="Parlange F."/>
            <person name="Pedersen C."/>
            <person name="Quesneville H."/>
            <person name="Reinhardt R."/>
            <person name="Rott M."/>
            <person name="Sacristan S."/>
            <person name="Schmidt S.M."/>
            <person name="Schoen M."/>
            <person name="Skamnioti P."/>
            <person name="Sommer H."/>
            <person name="Stephens A."/>
            <person name="Takahara H."/>
            <person name="Thordal-Christensen H."/>
            <person name="Vigouroux M."/>
            <person name="Wessling R."/>
            <person name="Wicker T."/>
            <person name="Panstruga R."/>
        </authorList>
    </citation>
    <scope>NUCLEOTIDE SEQUENCE [LARGE SCALE GENOMIC DNA]</scope>
    <source>
        <strain evidence="3">DH14</strain>
    </source>
</reference>
<protein>
    <submittedName>
        <fullName evidence="3">Putative effector protein</fullName>
    </submittedName>
</protein>
<dbReference type="STRING" id="546991.N1JEJ2"/>